<proteinExistence type="predicted"/>
<feature type="transmembrane region" description="Helical" evidence="1">
    <location>
        <begin position="5"/>
        <end position="22"/>
    </location>
</feature>
<gene>
    <name evidence="2" type="ORF">GLOINDRAFT_22292</name>
</gene>
<reference evidence="2" key="1">
    <citation type="submission" date="2013-07" db="EMBL/GenBank/DDBJ databases">
        <title>The genome of an arbuscular mycorrhizal fungus provides insights into the evolution of the oldest plant symbiosis.</title>
        <authorList>
            <consortium name="DOE Joint Genome Institute"/>
            <person name="Tisserant E."/>
            <person name="Malbreil M."/>
            <person name="Kuo A."/>
            <person name="Kohler A."/>
            <person name="Symeonidi A."/>
            <person name="Balestrini R."/>
            <person name="Charron P."/>
            <person name="Duensing N."/>
            <person name="Frei-dit-Frey N."/>
            <person name="Gianinazzi-Pearson V."/>
            <person name="Gilbert B."/>
            <person name="Handa Y."/>
            <person name="Hijri M."/>
            <person name="Kaul R."/>
            <person name="Kawaguchi M."/>
            <person name="Krajinski F."/>
            <person name="Lammers P."/>
            <person name="Lapierre D."/>
            <person name="Masclaux F.G."/>
            <person name="Murat C."/>
            <person name="Morin E."/>
            <person name="Ndikumana S."/>
            <person name="Pagni M."/>
            <person name="Petitpierre D."/>
            <person name="Requena N."/>
            <person name="Rosikiewicz P."/>
            <person name="Riley R."/>
            <person name="Saito K."/>
            <person name="San Clemente H."/>
            <person name="Shapiro H."/>
            <person name="van Tuinen D."/>
            <person name="Becard G."/>
            <person name="Bonfante P."/>
            <person name="Paszkowski U."/>
            <person name="Shachar-Hill Y."/>
            <person name="Young J.P."/>
            <person name="Sanders I.R."/>
            <person name="Henrissat B."/>
            <person name="Rensing S.A."/>
            <person name="Grigoriev I.V."/>
            <person name="Corradi N."/>
            <person name="Roux C."/>
            <person name="Martin F."/>
        </authorList>
    </citation>
    <scope>NUCLEOTIDE SEQUENCE</scope>
    <source>
        <strain evidence="2">DAOM 197198</strain>
    </source>
</reference>
<feature type="transmembrane region" description="Helical" evidence="1">
    <location>
        <begin position="28"/>
        <end position="45"/>
    </location>
</feature>
<dbReference type="HOGENOM" id="CLU_3088393_0_0_1"/>
<dbReference type="EMBL" id="KI280604">
    <property type="protein sequence ID" value="ESA16934.1"/>
    <property type="molecule type" value="Genomic_DNA"/>
</dbReference>
<organism evidence="2">
    <name type="scientific">Rhizophagus irregularis (strain DAOM 181602 / DAOM 197198 / MUCL 43194)</name>
    <name type="common">Arbuscular mycorrhizal fungus</name>
    <name type="synonym">Glomus intraradices</name>
    <dbReference type="NCBI Taxonomy" id="747089"/>
    <lineage>
        <taxon>Eukaryota</taxon>
        <taxon>Fungi</taxon>
        <taxon>Fungi incertae sedis</taxon>
        <taxon>Mucoromycota</taxon>
        <taxon>Glomeromycotina</taxon>
        <taxon>Glomeromycetes</taxon>
        <taxon>Glomerales</taxon>
        <taxon>Glomeraceae</taxon>
        <taxon>Rhizophagus</taxon>
    </lineage>
</organism>
<keyword evidence="1" id="KW-0472">Membrane</keyword>
<keyword evidence="1" id="KW-0812">Transmembrane</keyword>
<protein>
    <submittedName>
        <fullName evidence="2">Uncharacterized protein</fullName>
    </submittedName>
</protein>
<sequence>MQGTSGMFIIIIIIYIRINVIHHRDYPVVVKSVVMVVMNLLLIIIEKIMSNF</sequence>
<name>U9U940_RHIID</name>
<evidence type="ECO:0000313" key="2">
    <source>
        <dbReference type="EMBL" id="ESA16934.1"/>
    </source>
</evidence>
<evidence type="ECO:0000256" key="1">
    <source>
        <dbReference type="SAM" id="Phobius"/>
    </source>
</evidence>
<accession>U9U940</accession>
<dbReference type="AlphaFoldDB" id="U9U940"/>
<keyword evidence="1" id="KW-1133">Transmembrane helix</keyword>